<dbReference type="EMBL" id="DS653099">
    <property type="protein sequence ID" value="EEC02643.1"/>
    <property type="molecule type" value="Genomic_DNA"/>
</dbReference>
<protein>
    <submittedName>
        <fullName evidence="2 3">Uncharacterized protein</fullName>
    </submittedName>
</protein>
<dbReference type="VEuPathDB" id="VectorBase:ISCW003198"/>
<dbReference type="PaxDb" id="6945-B7P7S1"/>
<dbReference type="HOGENOM" id="CLU_2362028_0_0_1"/>
<name>B7P7S1_IXOSC</name>
<dbReference type="AlphaFoldDB" id="B7P7S1"/>
<dbReference type="EMBL" id="ABJB010571937">
    <property type="status" value="NOT_ANNOTATED_CDS"/>
    <property type="molecule type" value="Genomic_DNA"/>
</dbReference>
<keyword evidence="4" id="KW-1185">Reference proteome</keyword>
<evidence type="ECO:0000256" key="1">
    <source>
        <dbReference type="SAM" id="MobiDB-lite"/>
    </source>
</evidence>
<evidence type="ECO:0000313" key="3">
    <source>
        <dbReference type="EnsemblMetazoa" id="ISCW003198-PA"/>
    </source>
</evidence>
<dbReference type="Proteomes" id="UP000001555">
    <property type="component" value="Unassembled WGS sequence"/>
</dbReference>
<dbReference type="EnsemblMetazoa" id="ISCW003198-RA">
    <property type="protein sequence ID" value="ISCW003198-PA"/>
    <property type="gene ID" value="ISCW003198"/>
</dbReference>
<feature type="compositionally biased region" description="Basic and acidic residues" evidence="1">
    <location>
        <begin position="53"/>
        <end position="68"/>
    </location>
</feature>
<evidence type="ECO:0000313" key="2">
    <source>
        <dbReference type="EMBL" id="EEC02643.1"/>
    </source>
</evidence>
<dbReference type="InParanoid" id="B7P7S1"/>
<reference evidence="2 4" key="1">
    <citation type="submission" date="2008-03" db="EMBL/GenBank/DDBJ databases">
        <title>Annotation of Ixodes scapularis.</title>
        <authorList>
            <consortium name="Ixodes scapularis Genome Project Consortium"/>
            <person name="Caler E."/>
            <person name="Hannick L.I."/>
            <person name="Bidwell S."/>
            <person name="Joardar V."/>
            <person name="Thiagarajan M."/>
            <person name="Amedeo P."/>
            <person name="Galinsky K.J."/>
            <person name="Schobel S."/>
            <person name="Inman J."/>
            <person name="Hostetler J."/>
            <person name="Miller J."/>
            <person name="Hammond M."/>
            <person name="Megy K."/>
            <person name="Lawson D."/>
            <person name="Kodira C."/>
            <person name="Sutton G."/>
            <person name="Meyer J."/>
            <person name="Hill C.A."/>
            <person name="Birren B."/>
            <person name="Nene V."/>
            <person name="Collins F."/>
            <person name="Alarcon-Chaidez F."/>
            <person name="Wikel S."/>
            <person name="Strausberg R."/>
        </authorList>
    </citation>
    <scope>NUCLEOTIDE SEQUENCE [LARGE SCALE GENOMIC DNA]</scope>
    <source>
        <strain evidence="4">Wikel</strain>
        <strain evidence="2">Wikel colony</strain>
    </source>
</reference>
<reference evidence="3" key="2">
    <citation type="submission" date="2020-05" db="UniProtKB">
        <authorList>
            <consortium name="EnsemblMetazoa"/>
        </authorList>
    </citation>
    <scope>IDENTIFICATION</scope>
    <source>
        <strain evidence="3">wikel</strain>
    </source>
</reference>
<organism>
    <name type="scientific">Ixodes scapularis</name>
    <name type="common">Black-legged tick</name>
    <name type="synonym">Deer tick</name>
    <dbReference type="NCBI Taxonomy" id="6945"/>
    <lineage>
        <taxon>Eukaryota</taxon>
        <taxon>Metazoa</taxon>
        <taxon>Ecdysozoa</taxon>
        <taxon>Arthropoda</taxon>
        <taxon>Chelicerata</taxon>
        <taxon>Arachnida</taxon>
        <taxon>Acari</taxon>
        <taxon>Parasitiformes</taxon>
        <taxon>Ixodida</taxon>
        <taxon>Ixodoidea</taxon>
        <taxon>Ixodidae</taxon>
        <taxon>Ixodinae</taxon>
        <taxon>Ixodes</taxon>
    </lineage>
</organism>
<proteinExistence type="predicted"/>
<dbReference type="VEuPathDB" id="VectorBase:ISCI003198"/>
<feature type="region of interest" description="Disordered" evidence="1">
    <location>
        <begin position="20"/>
        <end position="96"/>
    </location>
</feature>
<evidence type="ECO:0000313" key="4">
    <source>
        <dbReference type="Proteomes" id="UP000001555"/>
    </source>
</evidence>
<feature type="compositionally biased region" description="Gly residues" evidence="1">
    <location>
        <begin position="31"/>
        <end position="46"/>
    </location>
</feature>
<accession>B7P7S1</accession>
<sequence>MEAEGEEGLSGRSRRLRRRCTWGLHHDATGGPAGTRGGPGVAGGNGHASSSRSPHDRFFAPTPSDRRILFFARSAGDSSGTSASPRRRGEHPEHRR</sequence>
<gene>
    <name evidence="2" type="ORF">IscW_ISCW003198</name>
</gene>